<name>A0A2K1K064_PHYPA</name>
<reference evidence="2 4" key="2">
    <citation type="journal article" date="2018" name="Plant J.">
        <title>The Physcomitrella patens chromosome-scale assembly reveals moss genome structure and evolution.</title>
        <authorList>
            <person name="Lang D."/>
            <person name="Ullrich K.K."/>
            <person name="Murat F."/>
            <person name="Fuchs J."/>
            <person name="Jenkins J."/>
            <person name="Haas F.B."/>
            <person name="Piednoel M."/>
            <person name="Gundlach H."/>
            <person name="Van Bel M."/>
            <person name="Meyberg R."/>
            <person name="Vives C."/>
            <person name="Morata J."/>
            <person name="Symeonidi A."/>
            <person name="Hiss M."/>
            <person name="Muchero W."/>
            <person name="Kamisugi Y."/>
            <person name="Saleh O."/>
            <person name="Blanc G."/>
            <person name="Decker E.L."/>
            <person name="van Gessel N."/>
            <person name="Grimwood J."/>
            <person name="Hayes R.D."/>
            <person name="Graham S.W."/>
            <person name="Gunter L.E."/>
            <person name="McDaniel S.F."/>
            <person name="Hoernstein S.N.W."/>
            <person name="Larsson A."/>
            <person name="Li F.W."/>
            <person name="Perroud P.F."/>
            <person name="Phillips J."/>
            <person name="Ranjan P."/>
            <person name="Rokshar D.S."/>
            <person name="Rothfels C.J."/>
            <person name="Schneider L."/>
            <person name="Shu S."/>
            <person name="Stevenson D.W."/>
            <person name="Thummler F."/>
            <person name="Tillich M."/>
            <person name="Villarreal Aguilar J.C."/>
            <person name="Widiez T."/>
            <person name="Wong G.K."/>
            <person name="Wymore A."/>
            <person name="Zhang Y."/>
            <person name="Zimmer A.D."/>
            <person name="Quatrano R.S."/>
            <person name="Mayer K.F.X."/>
            <person name="Goodstein D."/>
            <person name="Casacuberta J.M."/>
            <person name="Vandepoele K."/>
            <person name="Reski R."/>
            <person name="Cuming A.C."/>
            <person name="Tuskan G.A."/>
            <person name="Maumus F."/>
            <person name="Salse J."/>
            <person name="Schmutz J."/>
            <person name="Rensing S.A."/>
        </authorList>
    </citation>
    <scope>NUCLEOTIDE SEQUENCE [LARGE SCALE GENOMIC DNA]</scope>
    <source>
        <strain evidence="3 4">cv. Gransden 2004</strain>
    </source>
</reference>
<reference evidence="2 4" key="1">
    <citation type="journal article" date="2008" name="Science">
        <title>The Physcomitrella genome reveals evolutionary insights into the conquest of land by plants.</title>
        <authorList>
            <person name="Rensing S."/>
            <person name="Lang D."/>
            <person name="Zimmer A."/>
            <person name="Terry A."/>
            <person name="Salamov A."/>
            <person name="Shapiro H."/>
            <person name="Nishiyama T."/>
            <person name="Perroud P.-F."/>
            <person name="Lindquist E."/>
            <person name="Kamisugi Y."/>
            <person name="Tanahashi T."/>
            <person name="Sakakibara K."/>
            <person name="Fujita T."/>
            <person name="Oishi K."/>
            <person name="Shin-I T."/>
            <person name="Kuroki Y."/>
            <person name="Toyoda A."/>
            <person name="Suzuki Y."/>
            <person name="Hashimoto A."/>
            <person name="Yamaguchi K."/>
            <person name="Sugano A."/>
            <person name="Kohara Y."/>
            <person name="Fujiyama A."/>
            <person name="Anterola A."/>
            <person name="Aoki S."/>
            <person name="Ashton N."/>
            <person name="Barbazuk W.B."/>
            <person name="Barker E."/>
            <person name="Bennetzen J."/>
            <person name="Bezanilla M."/>
            <person name="Blankenship R."/>
            <person name="Cho S.H."/>
            <person name="Dutcher S."/>
            <person name="Estelle M."/>
            <person name="Fawcett J.A."/>
            <person name="Gundlach H."/>
            <person name="Hanada K."/>
            <person name="Heyl A."/>
            <person name="Hicks K.A."/>
            <person name="Hugh J."/>
            <person name="Lohr M."/>
            <person name="Mayer K."/>
            <person name="Melkozernov A."/>
            <person name="Murata T."/>
            <person name="Nelson D."/>
            <person name="Pils B."/>
            <person name="Prigge M."/>
            <person name="Reiss B."/>
            <person name="Renner T."/>
            <person name="Rombauts S."/>
            <person name="Rushton P."/>
            <person name="Sanderfoot A."/>
            <person name="Schween G."/>
            <person name="Shiu S.-H."/>
            <person name="Stueber K."/>
            <person name="Theodoulou F.L."/>
            <person name="Tu H."/>
            <person name="Van de Peer Y."/>
            <person name="Verrier P.J."/>
            <person name="Waters E."/>
            <person name="Wood A."/>
            <person name="Yang L."/>
            <person name="Cove D."/>
            <person name="Cuming A."/>
            <person name="Hasebe M."/>
            <person name="Lucas S."/>
            <person name="Mishler D.B."/>
            <person name="Reski R."/>
            <person name="Grigoriev I."/>
            <person name="Quatrano R.S."/>
            <person name="Boore J.L."/>
        </authorList>
    </citation>
    <scope>NUCLEOTIDE SEQUENCE [LARGE SCALE GENOMIC DNA]</scope>
    <source>
        <strain evidence="3 4">cv. Gransden 2004</strain>
    </source>
</reference>
<dbReference type="EMBL" id="ABEU02000010">
    <property type="protein sequence ID" value="PNR47166.1"/>
    <property type="molecule type" value="Genomic_DNA"/>
</dbReference>
<dbReference type="EnsemblPlants" id="Pp3c10_23409V3.1">
    <property type="protein sequence ID" value="PAC:32900321.CDS.1"/>
    <property type="gene ID" value="Pp3c10_23409"/>
</dbReference>
<evidence type="ECO:0000256" key="1">
    <source>
        <dbReference type="SAM" id="MobiDB-lite"/>
    </source>
</evidence>
<gene>
    <name evidence="2" type="ORF">PHYPA_014286</name>
</gene>
<dbReference type="AlphaFoldDB" id="A0A2K1K064"/>
<feature type="region of interest" description="Disordered" evidence="1">
    <location>
        <begin position="1"/>
        <end position="24"/>
    </location>
</feature>
<protein>
    <submittedName>
        <fullName evidence="2 3">Uncharacterized protein</fullName>
    </submittedName>
</protein>
<feature type="compositionally biased region" description="Basic and acidic residues" evidence="1">
    <location>
        <begin position="76"/>
        <end position="87"/>
    </location>
</feature>
<dbReference type="Proteomes" id="UP000006727">
    <property type="component" value="Chromosome 10"/>
</dbReference>
<keyword evidence="4" id="KW-1185">Reference proteome</keyword>
<dbReference type="InParanoid" id="A0A2K1K064"/>
<reference evidence="3" key="3">
    <citation type="submission" date="2020-12" db="UniProtKB">
        <authorList>
            <consortium name="EnsemblPlants"/>
        </authorList>
    </citation>
    <scope>IDENTIFICATION</scope>
</reference>
<dbReference type="Gramene" id="Pp3c10_23409V3.1">
    <property type="protein sequence ID" value="PAC:32900321.CDS.1"/>
    <property type="gene ID" value="Pp3c10_23409"/>
</dbReference>
<evidence type="ECO:0000313" key="3">
    <source>
        <dbReference type="EnsemblPlants" id="PAC:32900321.CDS.1"/>
    </source>
</evidence>
<feature type="region of interest" description="Disordered" evidence="1">
    <location>
        <begin position="36"/>
        <end position="60"/>
    </location>
</feature>
<sequence length="104" mass="12041">MTISASMEQLLHPHPVGPNTKKFNPECHLIKTHIEVNPGTTEQSNVASQHSNQKQTRKRENTTLLYFHHVKETENFFGEPEAHQDLKKKTKKTRKSGIWPPEPY</sequence>
<evidence type="ECO:0000313" key="2">
    <source>
        <dbReference type="EMBL" id="PNR47166.1"/>
    </source>
</evidence>
<organism evidence="2">
    <name type="scientific">Physcomitrium patens</name>
    <name type="common">Spreading-leaved earth moss</name>
    <name type="synonym">Physcomitrella patens</name>
    <dbReference type="NCBI Taxonomy" id="3218"/>
    <lineage>
        <taxon>Eukaryota</taxon>
        <taxon>Viridiplantae</taxon>
        <taxon>Streptophyta</taxon>
        <taxon>Embryophyta</taxon>
        <taxon>Bryophyta</taxon>
        <taxon>Bryophytina</taxon>
        <taxon>Bryopsida</taxon>
        <taxon>Funariidae</taxon>
        <taxon>Funariales</taxon>
        <taxon>Funariaceae</taxon>
        <taxon>Physcomitrium</taxon>
    </lineage>
</organism>
<proteinExistence type="predicted"/>
<accession>A0A2K1K064</accession>
<feature type="region of interest" description="Disordered" evidence="1">
    <location>
        <begin position="76"/>
        <end position="104"/>
    </location>
</feature>
<feature type="compositionally biased region" description="Polar residues" evidence="1">
    <location>
        <begin position="38"/>
        <end position="54"/>
    </location>
</feature>
<evidence type="ECO:0000313" key="4">
    <source>
        <dbReference type="Proteomes" id="UP000006727"/>
    </source>
</evidence>